<gene>
    <name evidence="3" type="ORF">GJ700_32560</name>
</gene>
<feature type="chain" id="PRO_5030719256" evidence="1">
    <location>
        <begin position="24"/>
        <end position="259"/>
    </location>
</feature>
<dbReference type="InterPro" id="IPR013424">
    <property type="entry name" value="Ice-binding_C"/>
</dbReference>
<evidence type="ECO:0000313" key="3">
    <source>
        <dbReference type="EMBL" id="MRV76454.1"/>
    </source>
</evidence>
<dbReference type="NCBIfam" id="TIGR02595">
    <property type="entry name" value="PEP_CTERM"/>
    <property type="match status" value="1"/>
</dbReference>
<dbReference type="RefSeq" id="WP_154381962.1">
    <property type="nucleotide sequence ID" value="NZ_WKJJ01000032.1"/>
</dbReference>
<sequence>MKLIKKLMASAVLAASVAAPAMASNINVGGVIWNPDAAIDFFALAGMIHQDINNTTGEVSGYGLIDAINNNSTNIFCPGCELTFQFSGFMPIGGVVLPSLSTTSILYTGGIVNVYVHAPAGIITGNVDSMTTANTGLNGGALWLQLAGHTLNGRTLKGDVTVDDQGTATTADDQIAGLTGTGLLDAIGGLAYGNFNTNTRADGSDMSFFSSFTDLRPDNNPNNANGNGNFKSNTIPEPGSLALLGLGLLGAAVARRRKA</sequence>
<comment type="caution">
    <text evidence="3">The sequence shown here is derived from an EMBL/GenBank/DDBJ whole genome shotgun (WGS) entry which is preliminary data.</text>
</comment>
<reference evidence="3 4" key="1">
    <citation type="submission" date="2019-11" db="EMBL/GenBank/DDBJ databases">
        <title>Novel species isolated from a subtropical stream in China.</title>
        <authorList>
            <person name="Lu H."/>
        </authorList>
    </citation>
    <scope>NUCLEOTIDE SEQUENCE [LARGE SCALE GENOMIC DNA]</scope>
    <source>
        <strain evidence="3 4">FT92W</strain>
    </source>
</reference>
<dbReference type="AlphaFoldDB" id="A0A7X2LXZ8"/>
<feature type="domain" description="Ice-binding protein C-terminal" evidence="2">
    <location>
        <begin position="234"/>
        <end position="257"/>
    </location>
</feature>
<dbReference type="EMBL" id="WKJJ01000032">
    <property type="protein sequence ID" value="MRV76454.1"/>
    <property type="molecule type" value="Genomic_DNA"/>
</dbReference>
<organism evidence="3 4">
    <name type="scientific">Pseudoduganella rivuli</name>
    <dbReference type="NCBI Taxonomy" id="2666085"/>
    <lineage>
        <taxon>Bacteria</taxon>
        <taxon>Pseudomonadati</taxon>
        <taxon>Pseudomonadota</taxon>
        <taxon>Betaproteobacteria</taxon>
        <taxon>Burkholderiales</taxon>
        <taxon>Oxalobacteraceae</taxon>
        <taxon>Telluria group</taxon>
        <taxon>Pseudoduganella</taxon>
    </lineage>
</organism>
<dbReference type="Proteomes" id="UP000446768">
    <property type="component" value="Unassembled WGS sequence"/>
</dbReference>
<name>A0A7X2LXZ8_9BURK</name>
<evidence type="ECO:0000259" key="2">
    <source>
        <dbReference type="Pfam" id="PF07589"/>
    </source>
</evidence>
<accession>A0A7X2LXZ8</accession>
<evidence type="ECO:0000313" key="4">
    <source>
        <dbReference type="Proteomes" id="UP000446768"/>
    </source>
</evidence>
<proteinExistence type="predicted"/>
<keyword evidence="4" id="KW-1185">Reference proteome</keyword>
<dbReference type="Pfam" id="PF07589">
    <property type="entry name" value="PEP-CTERM"/>
    <property type="match status" value="1"/>
</dbReference>
<keyword evidence="1" id="KW-0732">Signal</keyword>
<evidence type="ECO:0000256" key="1">
    <source>
        <dbReference type="SAM" id="SignalP"/>
    </source>
</evidence>
<feature type="signal peptide" evidence="1">
    <location>
        <begin position="1"/>
        <end position="23"/>
    </location>
</feature>
<protein>
    <submittedName>
        <fullName evidence="3">PEP-CTERM sorting domain-containing protein</fullName>
    </submittedName>
</protein>